<keyword evidence="2" id="KW-1185">Reference proteome</keyword>
<dbReference type="Gramene" id="ONK76811">
    <property type="protein sequence ID" value="ONK76811"/>
    <property type="gene ID" value="A4U43_C02F80"/>
</dbReference>
<accession>A0A5P1FJI0</accession>
<evidence type="ECO:0000313" key="2">
    <source>
        <dbReference type="Proteomes" id="UP000243459"/>
    </source>
</evidence>
<dbReference type="Proteomes" id="UP000243459">
    <property type="component" value="Chromosome 2"/>
</dbReference>
<organism evidence="1 2">
    <name type="scientific">Asparagus officinalis</name>
    <name type="common">Garden asparagus</name>
    <dbReference type="NCBI Taxonomy" id="4686"/>
    <lineage>
        <taxon>Eukaryota</taxon>
        <taxon>Viridiplantae</taxon>
        <taxon>Streptophyta</taxon>
        <taxon>Embryophyta</taxon>
        <taxon>Tracheophyta</taxon>
        <taxon>Spermatophyta</taxon>
        <taxon>Magnoliopsida</taxon>
        <taxon>Liliopsida</taxon>
        <taxon>Asparagales</taxon>
        <taxon>Asparagaceae</taxon>
        <taxon>Asparagoideae</taxon>
        <taxon>Asparagus</taxon>
    </lineage>
</organism>
<dbReference type="AlphaFoldDB" id="A0A5P1FJI0"/>
<name>A0A5P1FJI0_ASPOF</name>
<protein>
    <submittedName>
        <fullName evidence="1">Uncharacterized protein</fullName>
    </submittedName>
</protein>
<dbReference type="EMBL" id="CM007382">
    <property type="protein sequence ID" value="ONK76811.1"/>
    <property type="molecule type" value="Genomic_DNA"/>
</dbReference>
<evidence type="ECO:0000313" key="1">
    <source>
        <dbReference type="EMBL" id="ONK76811.1"/>
    </source>
</evidence>
<reference evidence="2" key="1">
    <citation type="journal article" date="2017" name="Nat. Commun.">
        <title>The asparagus genome sheds light on the origin and evolution of a young Y chromosome.</title>
        <authorList>
            <person name="Harkess A."/>
            <person name="Zhou J."/>
            <person name="Xu C."/>
            <person name="Bowers J.E."/>
            <person name="Van der Hulst R."/>
            <person name="Ayyampalayam S."/>
            <person name="Mercati F."/>
            <person name="Riccardi P."/>
            <person name="McKain M.R."/>
            <person name="Kakrana A."/>
            <person name="Tang H."/>
            <person name="Ray J."/>
            <person name="Groenendijk J."/>
            <person name="Arikit S."/>
            <person name="Mathioni S.M."/>
            <person name="Nakano M."/>
            <person name="Shan H."/>
            <person name="Telgmann-Rauber A."/>
            <person name="Kanno A."/>
            <person name="Yue Z."/>
            <person name="Chen H."/>
            <person name="Li W."/>
            <person name="Chen Y."/>
            <person name="Xu X."/>
            <person name="Zhang Y."/>
            <person name="Luo S."/>
            <person name="Chen H."/>
            <person name="Gao J."/>
            <person name="Mao Z."/>
            <person name="Pires J.C."/>
            <person name="Luo M."/>
            <person name="Kudrna D."/>
            <person name="Wing R.A."/>
            <person name="Meyers B.C."/>
            <person name="Yi K."/>
            <person name="Kong H."/>
            <person name="Lavrijsen P."/>
            <person name="Sunseri F."/>
            <person name="Falavigna A."/>
            <person name="Ye Y."/>
            <person name="Leebens-Mack J.H."/>
            <person name="Chen G."/>
        </authorList>
    </citation>
    <scope>NUCLEOTIDE SEQUENCE [LARGE SCALE GENOMIC DNA]</scope>
    <source>
        <strain evidence="2">cv. DH0086</strain>
    </source>
</reference>
<proteinExistence type="predicted"/>
<sequence>MVIEPAVLIVGNEQRSLIPLRAGPQRLINLLDKPLTSSYVVGRVVVIGGVEIQVKVLLLDDSVVGQFPGAGVALEGELVVVEVNYVLELAKALEEEDGGDILVVDAEAEAVLLERIKDGLLGEAVDEVPADVAGGAVGR</sequence>
<gene>
    <name evidence="1" type="ORF">A4U43_C02F80</name>
</gene>